<proteinExistence type="predicted"/>
<gene>
    <name evidence="2" type="ORF">QWZ10_00290</name>
</gene>
<keyword evidence="3" id="KW-1185">Reference proteome</keyword>
<evidence type="ECO:0000313" key="3">
    <source>
        <dbReference type="Proteomes" id="UP001243846"/>
    </source>
</evidence>
<feature type="region of interest" description="Disordered" evidence="1">
    <location>
        <begin position="91"/>
        <end position="132"/>
    </location>
</feature>
<accession>A0ABT8D1F0</accession>
<feature type="compositionally biased region" description="Basic residues" evidence="1">
    <location>
        <begin position="91"/>
        <end position="103"/>
    </location>
</feature>
<reference evidence="3" key="1">
    <citation type="journal article" date="2019" name="Int. J. Syst. Evol. Microbiol.">
        <title>The Global Catalogue of Microorganisms (GCM) 10K type strain sequencing project: providing services to taxonomists for standard genome sequencing and annotation.</title>
        <authorList>
            <consortium name="The Broad Institute Genomics Platform"/>
            <consortium name="The Broad Institute Genome Sequencing Center for Infectious Disease"/>
            <person name="Wu L."/>
            <person name="Ma J."/>
        </authorList>
    </citation>
    <scope>NUCLEOTIDE SEQUENCE [LARGE SCALE GENOMIC DNA]</scope>
    <source>
        <strain evidence="3">CECT 8482</strain>
    </source>
</reference>
<evidence type="ECO:0000256" key="1">
    <source>
        <dbReference type="SAM" id="MobiDB-lite"/>
    </source>
</evidence>
<dbReference type="EMBL" id="JAUFRC010000001">
    <property type="protein sequence ID" value="MDN3710653.1"/>
    <property type="molecule type" value="Genomic_DNA"/>
</dbReference>
<evidence type="ECO:0000313" key="2">
    <source>
        <dbReference type="EMBL" id="MDN3710653.1"/>
    </source>
</evidence>
<name>A0ABT8D1F0_9RHOB</name>
<protein>
    <submittedName>
        <fullName evidence="2">Transposase</fullName>
    </submittedName>
</protein>
<organism evidence="2 3">
    <name type="scientific">Paracoccus cavernae</name>
    <dbReference type="NCBI Taxonomy" id="1571207"/>
    <lineage>
        <taxon>Bacteria</taxon>
        <taxon>Pseudomonadati</taxon>
        <taxon>Pseudomonadota</taxon>
        <taxon>Alphaproteobacteria</taxon>
        <taxon>Rhodobacterales</taxon>
        <taxon>Paracoccaceae</taxon>
        <taxon>Paracoccus</taxon>
    </lineage>
</organism>
<dbReference type="Proteomes" id="UP001243846">
    <property type="component" value="Unassembled WGS sequence"/>
</dbReference>
<comment type="caution">
    <text evidence="2">The sequence shown here is derived from an EMBL/GenBank/DDBJ whole genome shotgun (WGS) entry which is preliminary data.</text>
</comment>
<sequence>MPRQHSTGGKQRLGATTKIGERALRRLLIIDAKSVIIKRHVHVSTRPGTWLGGMLTRKPPMLVRVTLANNMARIVWAMMDHGDVYKLRLQRHKPSRSRGRWSKRGQGDVWRNGRKTGSERSACNKVPSSTRR</sequence>